<evidence type="ECO:0000256" key="4">
    <source>
        <dbReference type="ARBA" id="ARBA00023136"/>
    </source>
</evidence>
<keyword evidence="2 5" id="KW-0812">Transmembrane</keyword>
<dbReference type="AlphaFoldDB" id="A0A0S2I3B1"/>
<feature type="transmembrane region" description="Helical" evidence="5">
    <location>
        <begin position="38"/>
        <end position="58"/>
    </location>
</feature>
<dbReference type="RefSeq" id="WP_057954148.1">
    <property type="nucleotide sequence ID" value="NZ_CP013118.1"/>
</dbReference>
<keyword evidence="4 5" id="KW-0472">Membrane</keyword>
<dbReference type="Gene3D" id="1.20.120.1630">
    <property type="match status" value="1"/>
</dbReference>
<evidence type="ECO:0000313" key="6">
    <source>
        <dbReference type="EMBL" id="ALO16798.1"/>
    </source>
</evidence>
<protein>
    <recommendedName>
        <fullName evidence="8">Steroid 5-alpha reductase C-terminal domain-containing protein</fullName>
    </recommendedName>
</protein>
<dbReference type="GO" id="GO:0016740">
    <property type="term" value="F:transferase activity"/>
    <property type="evidence" value="ECO:0007669"/>
    <property type="project" value="UniProtKB-ARBA"/>
</dbReference>
<accession>A0A0S2I3B1</accession>
<dbReference type="PANTHER" id="PTHR12714:SF24">
    <property type="entry name" value="SLR1182 PROTEIN"/>
    <property type="match status" value="1"/>
</dbReference>
<dbReference type="KEGG" id="blq:L21SP5_03183"/>
<evidence type="ECO:0008006" key="8">
    <source>
        <dbReference type="Google" id="ProtNLM"/>
    </source>
</evidence>
<evidence type="ECO:0000256" key="5">
    <source>
        <dbReference type="SAM" id="Phobius"/>
    </source>
</evidence>
<dbReference type="OrthoDB" id="9809773at2"/>
<proteinExistence type="predicted"/>
<feature type="transmembrane region" description="Helical" evidence="5">
    <location>
        <begin position="12"/>
        <end position="32"/>
    </location>
</feature>
<organism evidence="6 7">
    <name type="scientific">Salinivirga cyanobacteriivorans</name>
    <dbReference type="NCBI Taxonomy" id="1307839"/>
    <lineage>
        <taxon>Bacteria</taxon>
        <taxon>Pseudomonadati</taxon>
        <taxon>Bacteroidota</taxon>
        <taxon>Bacteroidia</taxon>
        <taxon>Bacteroidales</taxon>
        <taxon>Salinivirgaceae</taxon>
        <taxon>Salinivirga</taxon>
    </lineage>
</organism>
<evidence type="ECO:0000256" key="3">
    <source>
        <dbReference type="ARBA" id="ARBA00022989"/>
    </source>
</evidence>
<keyword evidence="3 5" id="KW-1133">Transmembrane helix</keyword>
<sequence>MKTNKILPPRVFQIALLVIVVIHFLIPVRFIYNSPVRFFGVIPIAYGVYLNIYSDWLIKKYKTTIKPFEKPTSLIEKGTFSYSRNPIYLGMVLIVLGCSLLSGSVLSFVVPVAFAFILHFKYIIVEEVNLASQFGEIYLSYKSKVRCWI</sequence>
<name>A0A0S2I3B1_9BACT</name>
<dbReference type="InterPro" id="IPR007318">
    <property type="entry name" value="Phopholipid_MeTrfase"/>
</dbReference>
<evidence type="ECO:0000256" key="2">
    <source>
        <dbReference type="ARBA" id="ARBA00022692"/>
    </source>
</evidence>
<evidence type="ECO:0000256" key="1">
    <source>
        <dbReference type="ARBA" id="ARBA00004127"/>
    </source>
</evidence>
<reference evidence="6 7" key="1">
    <citation type="submission" date="2015-11" db="EMBL/GenBank/DDBJ databases">
        <title>Description and complete genome sequence of a novel strain predominating in hypersaline microbial mats and representing a new family of the Bacteriodetes phylum.</title>
        <authorList>
            <person name="Spring S."/>
            <person name="Bunk B."/>
            <person name="Sproer C."/>
            <person name="Klenk H.-P."/>
        </authorList>
    </citation>
    <scope>NUCLEOTIDE SEQUENCE [LARGE SCALE GENOMIC DNA]</scope>
    <source>
        <strain evidence="6 7">L21-Spi-D4</strain>
    </source>
</reference>
<evidence type="ECO:0000313" key="7">
    <source>
        <dbReference type="Proteomes" id="UP000064893"/>
    </source>
</evidence>
<feature type="transmembrane region" description="Helical" evidence="5">
    <location>
        <begin position="87"/>
        <end position="120"/>
    </location>
</feature>
<dbReference type="Proteomes" id="UP000064893">
    <property type="component" value="Chromosome"/>
</dbReference>
<gene>
    <name evidence="6" type="ORF">L21SP5_03183</name>
</gene>
<dbReference type="STRING" id="1307839.L21SP5_03183"/>
<dbReference type="PANTHER" id="PTHR12714">
    <property type="entry name" value="PROTEIN-S ISOPRENYLCYSTEINE O-METHYLTRANSFERASE"/>
    <property type="match status" value="1"/>
</dbReference>
<dbReference type="EMBL" id="CP013118">
    <property type="protein sequence ID" value="ALO16798.1"/>
    <property type="molecule type" value="Genomic_DNA"/>
</dbReference>
<dbReference type="Pfam" id="PF04191">
    <property type="entry name" value="PEMT"/>
    <property type="match status" value="1"/>
</dbReference>
<comment type="subcellular location">
    <subcellularLocation>
        <location evidence="1">Endomembrane system</location>
        <topology evidence="1">Multi-pass membrane protein</topology>
    </subcellularLocation>
</comment>
<keyword evidence="7" id="KW-1185">Reference proteome</keyword>
<dbReference type="GO" id="GO:0012505">
    <property type="term" value="C:endomembrane system"/>
    <property type="evidence" value="ECO:0007669"/>
    <property type="project" value="UniProtKB-SubCell"/>
</dbReference>